<keyword evidence="2" id="KW-1003">Cell membrane</keyword>
<dbReference type="GO" id="GO:0022857">
    <property type="term" value="F:transmembrane transporter activity"/>
    <property type="evidence" value="ECO:0007669"/>
    <property type="project" value="TreeGrafter"/>
</dbReference>
<dbReference type="Pfam" id="PF02687">
    <property type="entry name" value="FtsX"/>
    <property type="match status" value="2"/>
</dbReference>
<feature type="domain" description="ABC3 transporter permease C-terminal" evidence="8">
    <location>
        <begin position="251"/>
        <end position="367"/>
    </location>
</feature>
<keyword evidence="5 7" id="KW-0472">Membrane</keyword>
<evidence type="ECO:0000259" key="9">
    <source>
        <dbReference type="Pfam" id="PF12704"/>
    </source>
</evidence>
<evidence type="ECO:0000256" key="5">
    <source>
        <dbReference type="ARBA" id="ARBA00023136"/>
    </source>
</evidence>
<feature type="domain" description="MacB-like periplasmic core" evidence="9">
    <location>
        <begin position="412"/>
        <end position="559"/>
    </location>
</feature>
<evidence type="ECO:0000256" key="3">
    <source>
        <dbReference type="ARBA" id="ARBA00022692"/>
    </source>
</evidence>
<feature type="transmembrane region" description="Helical" evidence="7">
    <location>
        <begin position="242"/>
        <end position="273"/>
    </location>
</feature>
<comment type="similarity">
    <text evidence="6">Belongs to the ABC-4 integral membrane protein family.</text>
</comment>
<reference evidence="10 11" key="2">
    <citation type="submission" date="2020-03" db="EMBL/GenBank/DDBJ databases">
        <authorList>
            <person name="Ichikawa N."/>
            <person name="Kimura A."/>
            <person name="Kitahashi Y."/>
            <person name="Uohara A."/>
        </authorList>
    </citation>
    <scope>NUCLEOTIDE SEQUENCE [LARGE SCALE GENOMIC DNA]</scope>
    <source>
        <strain evidence="10 11">NBRC 108639</strain>
    </source>
</reference>
<gene>
    <name evidence="10" type="ORF">Phou_095740</name>
</gene>
<keyword evidence="4 7" id="KW-1133">Transmembrane helix</keyword>
<dbReference type="InterPro" id="IPR050250">
    <property type="entry name" value="Macrolide_Exporter_MacB"/>
</dbReference>
<evidence type="ECO:0000256" key="4">
    <source>
        <dbReference type="ARBA" id="ARBA00022989"/>
    </source>
</evidence>
<evidence type="ECO:0000256" key="1">
    <source>
        <dbReference type="ARBA" id="ARBA00004651"/>
    </source>
</evidence>
<dbReference type="AlphaFoldDB" id="A0A6V8KNC5"/>
<evidence type="ECO:0000259" key="8">
    <source>
        <dbReference type="Pfam" id="PF02687"/>
    </source>
</evidence>
<comment type="caution">
    <text evidence="10">The sequence shown here is derived from an EMBL/GenBank/DDBJ whole genome shotgun (WGS) entry which is preliminary data.</text>
</comment>
<dbReference type="InterPro" id="IPR003838">
    <property type="entry name" value="ABC3_permease_C"/>
</dbReference>
<feature type="transmembrane region" description="Helical" evidence="7">
    <location>
        <begin position="338"/>
        <end position="358"/>
    </location>
</feature>
<evidence type="ECO:0000256" key="6">
    <source>
        <dbReference type="ARBA" id="ARBA00038076"/>
    </source>
</evidence>
<dbReference type="InterPro" id="IPR025857">
    <property type="entry name" value="MacB_PCD"/>
</dbReference>
<feature type="domain" description="ABC3 transporter permease C-terminal" evidence="8">
    <location>
        <begin position="625"/>
        <end position="744"/>
    </location>
</feature>
<name>A0A6V8KNC5_9ACTN</name>
<accession>A0A6V8KNC5</accession>
<feature type="transmembrane region" description="Helical" evidence="7">
    <location>
        <begin position="616"/>
        <end position="643"/>
    </location>
</feature>
<evidence type="ECO:0000313" key="10">
    <source>
        <dbReference type="EMBL" id="GFJ85394.1"/>
    </source>
</evidence>
<feature type="transmembrane region" description="Helical" evidence="7">
    <location>
        <begin position="413"/>
        <end position="433"/>
    </location>
</feature>
<reference evidence="10 11" key="1">
    <citation type="submission" date="2020-03" db="EMBL/GenBank/DDBJ databases">
        <title>Whole genome shotgun sequence of Phytohabitans houttuyneae NBRC 108639.</title>
        <authorList>
            <person name="Komaki H."/>
            <person name="Tamura T."/>
        </authorList>
    </citation>
    <scope>NUCLEOTIDE SEQUENCE [LARGE SCALE GENOMIC DNA]</scope>
    <source>
        <strain evidence="10 11">NBRC 108639</strain>
    </source>
</reference>
<sequence>MSATLRLALSGLRGRSKVAAGATALVAALAAAAVVAGLSVQSQGGPQVDEIYRDSGRPDLVVYGEPGALEGLRGDAAFAATGAVTPFVTGDVELGDGSVEARVTPTPPASAVGAPQLRTGRWPAAVGEVVFDRAAAVEAGVRDGDEVRINVAGRPLTLTVVGTAVDLTDCFYPDCDPIRLFVDPAGLQALAPDGVERGALLIARLTHPDAADAAAARLGTSPGVDGVQPWPDTRDDILVRELIFGASLAGFGVFVLLAAAFVVAGAAAARLLARRREIAMLQAVGYTNRQIIGGLLGETLILGVAGAVLGWVAGTLIAPFLQVGLSAAMGRSGLRVGATSLLVAVGFVGLILTVATVLPARRAARQPVTDVLRDAPPRSANPARLARLLEALRLAPAARFGLGTVLARPARSALTAAALAVAVAAVVVAAGFMSTMDKMVNDPARSGDPYDAVVAGDGTDGAATAAALSTMSQVAGWYTQTDRRATLGEETFLARAIGGDPAQARFMVREGEPLREAGEAVAGYGFLQRFGVDVGDTVSIRAGEAPITLKIVGWYSETEDTGEVLMYRAEMLPGATPDAFLVNGRGESPEALATALRERLGTAAAVRARESDPDELGVFTVALQVMAALVLVVSLANLAAALLSGARERARVLGVLRTVGFTVRQTLAQSATGGAALGFAAGIVGLPAGLLAFKLLADQVTTGIGAGPGLTQSPSWLLLVVTVPAAALVGAVAGAAVTRRLAGTPASTLVRWE</sequence>
<keyword evidence="3 7" id="KW-0812">Transmembrane</keyword>
<dbReference type="PANTHER" id="PTHR30572">
    <property type="entry name" value="MEMBRANE COMPONENT OF TRANSPORTER-RELATED"/>
    <property type="match status" value="1"/>
</dbReference>
<evidence type="ECO:0000256" key="2">
    <source>
        <dbReference type="ARBA" id="ARBA00022475"/>
    </source>
</evidence>
<dbReference type="RefSeq" id="WP_173070421.1">
    <property type="nucleotide sequence ID" value="NZ_BAABGO010000041.1"/>
</dbReference>
<evidence type="ECO:0000313" key="11">
    <source>
        <dbReference type="Proteomes" id="UP000482800"/>
    </source>
</evidence>
<organism evidence="10 11">
    <name type="scientific">Phytohabitans houttuyneae</name>
    <dbReference type="NCBI Taxonomy" id="1076126"/>
    <lineage>
        <taxon>Bacteria</taxon>
        <taxon>Bacillati</taxon>
        <taxon>Actinomycetota</taxon>
        <taxon>Actinomycetes</taxon>
        <taxon>Micromonosporales</taxon>
        <taxon>Micromonosporaceae</taxon>
    </lineage>
</organism>
<comment type="subcellular location">
    <subcellularLocation>
        <location evidence="1">Cell membrane</location>
        <topology evidence="1">Multi-pass membrane protein</topology>
    </subcellularLocation>
</comment>
<evidence type="ECO:0008006" key="12">
    <source>
        <dbReference type="Google" id="ProtNLM"/>
    </source>
</evidence>
<feature type="transmembrane region" description="Helical" evidence="7">
    <location>
        <begin position="716"/>
        <end position="737"/>
    </location>
</feature>
<dbReference type="Pfam" id="PF12704">
    <property type="entry name" value="MacB_PCD"/>
    <property type="match status" value="1"/>
</dbReference>
<dbReference type="PANTHER" id="PTHR30572:SF4">
    <property type="entry name" value="ABC TRANSPORTER PERMEASE YTRF"/>
    <property type="match status" value="1"/>
</dbReference>
<proteinExistence type="inferred from homology"/>
<feature type="transmembrane region" description="Helical" evidence="7">
    <location>
        <begin position="674"/>
        <end position="696"/>
    </location>
</feature>
<dbReference type="Proteomes" id="UP000482800">
    <property type="component" value="Unassembled WGS sequence"/>
</dbReference>
<dbReference type="GO" id="GO:0005886">
    <property type="term" value="C:plasma membrane"/>
    <property type="evidence" value="ECO:0007669"/>
    <property type="project" value="UniProtKB-SubCell"/>
</dbReference>
<dbReference type="EMBL" id="BLPF01000004">
    <property type="protein sequence ID" value="GFJ85394.1"/>
    <property type="molecule type" value="Genomic_DNA"/>
</dbReference>
<protein>
    <recommendedName>
        <fullName evidence="12">ABC3 transporter permease protein domain-containing protein</fullName>
    </recommendedName>
</protein>
<feature type="transmembrane region" description="Helical" evidence="7">
    <location>
        <begin position="294"/>
        <end position="318"/>
    </location>
</feature>
<evidence type="ECO:0000256" key="7">
    <source>
        <dbReference type="SAM" id="Phobius"/>
    </source>
</evidence>
<keyword evidence="11" id="KW-1185">Reference proteome</keyword>